<keyword evidence="1" id="KW-1133">Transmembrane helix</keyword>
<dbReference type="PANTHER" id="PTHR38457">
    <property type="entry name" value="REGULATOR ABRB-RELATED"/>
    <property type="match status" value="1"/>
</dbReference>
<evidence type="ECO:0008006" key="4">
    <source>
        <dbReference type="Google" id="ProtNLM"/>
    </source>
</evidence>
<evidence type="ECO:0000313" key="2">
    <source>
        <dbReference type="EMBL" id="RLJ87241.1"/>
    </source>
</evidence>
<gene>
    <name evidence="2" type="ORF">DFR62_2039</name>
</gene>
<feature type="transmembrane region" description="Helical" evidence="1">
    <location>
        <begin position="86"/>
        <end position="107"/>
    </location>
</feature>
<feature type="transmembrane region" description="Helical" evidence="1">
    <location>
        <begin position="12"/>
        <end position="36"/>
    </location>
</feature>
<comment type="caution">
    <text evidence="2">The sequence shown here is derived from an EMBL/GenBank/DDBJ whole genome shotgun (WGS) entry which is preliminary data.</text>
</comment>
<dbReference type="Pfam" id="PF05145">
    <property type="entry name" value="AbrB"/>
    <property type="match status" value="1"/>
</dbReference>
<feature type="transmembrane region" description="Helical" evidence="1">
    <location>
        <begin position="153"/>
        <end position="170"/>
    </location>
</feature>
<dbReference type="InterPro" id="IPR007820">
    <property type="entry name" value="AbrB_fam"/>
</dbReference>
<dbReference type="NCBIfam" id="TIGR03082">
    <property type="entry name" value="Gneg_AbrB_dup"/>
    <property type="match status" value="2"/>
</dbReference>
<reference evidence="2 3" key="1">
    <citation type="submission" date="2018-10" db="EMBL/GenBank/DDBJ databases">
        <title>Genomic Encyclopedia of Type Strains, Phase IV (KMG-IV): sequencing the most valuable type-strain genomes for metagenomic binning, comparative biology and taxonomic classification.</title>
        <authorList>
            <person name="Goeker M."/>
        </authorList>
    </citation>
    <scope>NUCLEOTIDE SEQUENCE [LARGE SCALE GENOMIC DNA]</scope>
    <source>
        <strain evidence="2 3">DSM 20549</strain>
    </source>
</reference>
<protein>
    <recommendedName>
        <fullName evidence="4">AbrB family transcriptional regulator</fullName>
    </recommendedName>
</protein>
<feature type="transmembrane region" description="Helical" evidence="1">
    <location>
        <begin position="328"/>
        <end position="346"/>
    </location>
</feature>
<evidence type="ECO:0000256" key="1">
    <source>
        <dbReference type="SAM" id="Phobius"/>
    </source>
</evidence>
<dbReference type="PANTHER" id="PTHR38457:SF1">
    <property type="entry name" value="REGULATOR ABRB-RELATED"/>
    <property type="match status" value="1"/>
</dbReference>
<organism evidence="2 3">
    <name type="scientific">Planococcus citreus</name>
    <dbReference type="NCBI Taxonomy" id="1373"/>
    <lineage>
        <taxon>Bacteria</taxon>
        <taxon>Bacillati</taxon>
        <taxon>Bacillota</taxon>
        <taxon>Bacilli</taxon>
        <taxon>Bacillales</taxon>
        <taxon>Caryophanaceae</taxon>
        <taxon>Planococcus</taxon>
    </lineage>
</organism>
<dbReference type="GO" id="GO:0016020">
    <property type="term" value="C:membrane"/>
    <property type="evidence" value="ECO:0007669"/>
    <property type="project" value="InterPro"/>
</dbReference>
<name>A0A497YRZ0_9BACL</name>
<keyword evidence="1" id="KW-0472">Membrane</keyword>
<dbReference type="PIRSF" id="PIRSF038991">
    <property type="entry name" value="Protein_AbrB"/>
    <property type="match status" value="1"/>
</dbReference>
<dbReference type="GO" id="GO:0010468">
    <property type="term" value="P:regulation of gene expression"/>
    <property type="evidence" value="ECO:0007669"/>
    <property type="project" value="InterPro"/>
</dbReference>
<evidence type="ECO:0000313" key="3">
    <source>
        <dbReference type="Proteomes" id="UP000280791"/>
    </source>
</evidence>
<dbReference type="EMBL" id="RCCP01000002">
    <property type="protein sequence ID" value="RLJ87241.1"/>
    <property type="molecule type" value="Genomic_DNA"/>
</dbReference>
<feature type="transmembrane region" description="Helical" evidence="1">
    <location>
        <begin position="263"/>
        <end position="285"/>
    </location>
</feature>
<keyword evidence="1" id="KW-0812">Transmembrane</keyword>
<accession>A0A497YRZ0</accession>
<dbReference type="RefSeq" id="WP_241663062.1">
    <property type="nucleotide sequence ID" value="NZ_QBEW01000017.1"/>
</dbReference>
<sequence>MKVGNALKRFLVTLAIALGAGFLFSLTGLFLPWLLGPMAAFLILRQVTNMKFHWPKVFRTLGLLLLGVQIGAAFTQESVLLMAADLPYMFIMTIAVVVFSLGLGFVFQRMTRVTMSTALLGSMPGGLSQMVLISEEVKSANVTIVSVMQTFRILLIVFTVPLTAGLLSGRASGDITETAFRFSPYAFGIALVFGYVLYWIMKRISFPARELMAPVLAMAVVQTLTGSDLIDLPGLVIIIAQVLIGTHLGLSMEKLGDSLDGRIAGAVFLNTVLLIAFSAGLAYGLELLLPEYLFLDFFLSAAPGGMAEMTITALEAGADVPLVTSFHLFRLFFILLVAAPLVSYYVKKLDAKSGY</sequence>
<dbReference type="InterPro" id="IPR017516">
    <property type="entry name" value="AbrB_dup"/>
</dbReference>
<dbReference type="Proteomes" id="UP000280791">
    <property type="component" value="Unassembled WGS sequence"/>
</dbReference>
<dbReference type="AlphaFoldDB" id="A0A497YRZ0"/>
<feature type="transmembrane region" description="Helical" evidence="1">
    <location>
        <begin position="182"/>
        <end position="201"/>
    </location>
</feature>
<keyword evidence="3" id="KW-1185">Reference proteome</keyword>
<proteinExistence type="predicted"/>
<feature type="transmembrane region" description="Helical" evidence="1">
    <location>
        <begin position="57"/>
        <end position="74"/>
    </location>
</feature>
<feature type="transmembrane region" description="Helical" evidence="1">
    <location>
        <begin position="232"/>
        <end position="251"/>
    </location>
</feature>